<protein>
    <submittedName>
        <fullName evidence="1">Uncharacterized protein</fullName>
    </submittedName>
</protein>
<sequence length="229" mass="26722">MNGPNFVRIGRAHAKLPHYGSSLNNQTIGTIHHTSTYWTVRKRLIVPDHIPIPLDGLKYIAPELLIHIDKQLKKLYENNCQFIMNKSKFIDLLKYDLSNHKSSTLSTIHLMNIHNIDSLNSFNYKQLMKSHFTKSTLMKSWSNLSSTIDIPKLSKYISLPNLYLSKQLMNNNNNNNNNKLMKFIRPHKMNFMKTIRQYISKSEQKNLLINCVHIPIIEFTTYTDIFAFG</sequence>
<dbReference type="Proteomes" id="UP000269396">
    <property type="component" value="Unassembled WGS sequence"/>
</dbReference>
<evidence type="ECO:0000313" key="2">
    <source>
        <dbReference type="Proteomes" id="UP000269396"/>
    </source>
</evidence>
<dbReference type="AlphaFoldDB" id="A0A183PXE4"/>
<dbReference type="EMBL" id="UZAL01041541">
    <property type="protein sequence ID" value="VDP78665.1"/>
    <property type="molecule type" value="Genomic_DNA"/>
</dbReference>
<keyword evidence="2" id="KW-1185">Reference proteome</keyword>
<accession>A0A183PXE4</accession>
<evidence type="ECO:0000313" key="1">
    <source>
        <dbReference type="EMBL" id="VDP78665.1"/>
    </source>
</evidence>
<proteinExistence type="predicted"/>
<name>A0A183PXE4_9TREM</name>
<dbReference type="STRING" id="31246.A0A183PXE4"/>
<organism evidence="1 2">
    <name type="scientific">Schistosoma mattheei</name>
    <dbReference type="NCBI Taxonomy" id="31246"/>
    <lineage>
        <taxon>Eukaryota</taxon>
        <taxon>Metazoa</taxon>
        <taxon>Spiralia</taxon>
        <taxon>Lophotrochozoa</taxon>
        <taxon>Platyhelminthes</taxon>
        <taxon>Trematoda</taxon>
        <taxon>Digenea</taxon>
        <taxon>Strigeidida</taxon>
        <taxon>Schistosomatoidea</taxon>
        <taxon>Schistosomatidae</taxon>
        <taxon>Schistosoma</taxon>
    </lineage>
</organism>
<reference evidence="1 2" key="1">
    <citation type="submission" date="2018-11" db="EMBL/GenBank/DDBJ databases">
        <authorList>
            <consortium name="Pathogen Informatics"/>
        </authorList>
    </citation>
    <scope>NUCLEOTIDE SEQUENCE [LARGE SCALE GENOMIC DNA]</scope>
    <source>
        <strain>Denwood</strain>
        <strain evidence="2">Zambia</strain>
    </source>
</reference>
<gene>
    <name evidence="1" type="ORF">SMTD_LOCUS19030</name>
</gene>